<evidence type="ECO:0000256" key="4">
    <source>
        <dbReference type="ARBA" id="ARBA00022989"/>
    </source>
</evidence>
<dbReference type="InterPro" id="IPR013833">
    <property type="entry name" value="Cyt_c_oxidase_su3_a-hlx"/>
</dbReference>
<dbReference type="GO" id="GO:0019646">
    <property type="term" value="P:aerobic electron transport chain"/>
    <property type="evidence" value="ECO:0007669"/>
    <property type="project" value="InterPro"/>
</dbReference>
<protein>
    <submittedName>
        <fullName evidence="9">Cytochrome c oxidase subunit 3 family protein</fullName>
    </submittedName>
</protein>
<evidence type="ECO:0000313" key="10">
    <source>
        <dbReference type="Proteomes" id="UP000438983"/>
    </source>
</evidence>
<evidence type="ECO:0000256" key="7">
    <source>
        <dbReference type="SAM" id="Phobius"/>
    </source>
</evidence>
<dbReference type="InterPro" id="IPR000298">
    <property type="entry name" value="Cyt_c_oxidase-like_su3"/>
</dbReference>
<dbReference type="GO" id="GO:0005886">
    <property type="term" value="C:plasma membrane"/>
    <property type="evidence" value="ECO:0007669"/>
    <property type="project" value="UniProtKB-SubCell"/>
</dbReference>
<feature type="transmembrane region" description="Helical" evidence="7">
    <location>
        <begin position="20"/>
        <end position="40"/>
    </location>
</feature>
<dbReference type="SUPFAM" id="SSF81452">
    <property type="entry name" value="Cytochrome c oxidase subunit III-like"/>
    <property type="match status" value="1"/>
</dbReference>
<reference evidence="9 10" key="1">
    <citation type="submission" date="2019-12" db="EMBL/GenBank/DDBJ databases">
        <title>Complete genome sequence of Pseudomonas stutzeri.</title>
        <authorList>
            <person name="Lim S.R."/>
            <person name="Kim J.H."/>
        </authorList>
    </citation>
    <scope>NUCLEOTIDE SEQUENCE [LARGE SCALE GENOMIC DNA]</scope>
    <source>
        <strain evidence="9 10">PM101005</strain>
    </source>
</reference>
<feature type="transmembrane region" description="Helical" evidence="7">
    <location>
        <begin position="130"/>
        <end position="153"/>
    </location>
</feature>
<dbReference type="PANTHER" id="PTHR11403:SF6">
    <property type="entry name" value="NITRIC OXIDE REDUCTASE SUBUNIT E"/>
    <property type="match status" value="1"/>
</dbReference>
<dbReference type="InterPro" id="IPR024791">
    <property type="entry name" value="Cyt_c/ubiquinol_Oxase_su3"/>
</dbReference>
<evidence type="ECO:0000256" key="5">
    <source>
        <dbReference type="ARBA" id="ARBA00023136"/>
    </source>
</evidence>
<feature type="domain" description="Heme-copper oxidase subunit III family profile" evidence="8">
    <location>
        <begin position="19"/>
        <end position="194"/>
    </location>
</feature>
<name>A0A6I6LPU5_STUST</name>
<comment type="subcellular location">
    <subcellularLocation>
        <location evidence="6">Cell membrane</location>
        <topology evidence="6">Multi-pass membrane protein</topology>
    </subcellularLocation>
    <subcellularLocation>
        <location evidence="1">Membrane</location>
        <topology evidence="1">Multi-pass membrane protein</topology>
    </subcellularLocation>
</comment>
<dbReference type="EMBL" id="CP046902">
    <property type="protein sequence ID" value="QGZ31190.1"/>
    <property type="molecule type" value="Genomic_DNA"/>
</dbReference>
<evidence type="ECO:0000259" key="8">
    <source>
        <dbReference type="PROSITE" id="PS50253"/>
    </source>
</evidence>
<evidence type="ECO:0000256" key="6">
    <source>
        <dbReference type="RuleBase" id="RU003376"/>
    </source>
</evidence>
<organism evidence="9 10">
    <name type="scientific">Stutzerimonas stutzeri</name>
    <name type="common">Pseudomonas stutzeri</name>
    <dbReference type="NCBI Taxonomy" id="316"/>
    <lineage>
        <taxon>Bacteria</taxon>
        <taxon>Pseudomonadati</taxon>
        <taxon>Pseudomonadota</taxon>
        <taxon>Gammaproteobacteria</taxon>
        <taxon>Pseudomonadales</taxon>
        <taxon>Pseudomonadaceae</taxon>
        <taxon>Stutzerimonas</taxon>
    </lineage>
</organism>
<evidence type="ECO:0000256" key="1">
    <source>
        <dbReference type="ARBA" id="ARBA00004141"/>
    </source>
</evidence>
<dbReference type="AlphaFoldDB" id="A0A6I6LPU5"/>
<comment type="similarity">
    <text evidence="2 6">Belongs to the cytochrome c oxidase subunit 3 family.</text>
</comment>
<feature type="transmembrane region" description="Helical" evidence="7">
    <location>
        <begin position="93"/>
        <end position="110"/>
    </location>
</feature>
<sequence>MSTVMQAGKQERVLPGLNGIWVFVILDLTFFAVFFLSYLMERSSRVELFNTSQESLNVPLGLINMLVLLTSSWFVAMAVAAVREGQTRRAVRLLYAGAGLGVGFVLIKLFEYYEKLQVGISPLTNEFFMFYFSLTFFHFLHVLVGLLVLIRLARRYQAGLYRRGQVHGLETAAVYWHMVDLLWIMLFPLLYMAR</sequence>
<feature type="transmembrane region" description="Helical" evidence="7">
    <location>
        <begin position="60"/>
        <end position="81"/>
    </location>
</feature>
<keyword evidence="5 7" id="KW-0472">Membrane</keyword>
<gene>
    <name evidence="9" type="ORF">GQA94_14370</name>
</gene>
<dbReference type="GO" id="GO:0004129">
    <property type="term" value="F:cytochrome-c oxidase activity"/>
    <property type="evidence" value="ECO:0007669"/>
    <property type="project" value="InterPro"/>
</dbReference>
<evidence type="ECO:0000313" key="9">
    <source>
        <dbReference type="EMBL" id="QGZ31190.1"/>
    </source>
</evidence>
<dbReference type="Pfam" id="PF00510">
    <property type="entry name" value="COX3"/>
    <property type="match status" value="1"/>
</dbReference>
<evidence type="ECO:0000256" key="3">
    <source>
        <dbReference type="ARBA" id="ARBA00022692"/>
    </source>
</evidence>
<proteinExistence type="inferred from homology"/>
<dbReference type="PROSITE" id="PS50253">
    <property type="entry name" value="COX3"/>
    <property type="match status" value="1"/>
</dbReference>
<dbReference type="InterPro" id="IPR035973">
    <property type="entry name" value="Cyt_c_oxidase_su3-like_sf"/>
</dbReference>
<keyword evidence="4 7" id="KW-1133">Transmembrane helix</keyword>
<accession>A0A6I6LPU5</accession>
<dbReference type="OrthoDB" id="9810850at2"/>
<evidence type="ECO:0000256" key="2">
    <source>
        <dbReference type="ARBA" id="ARBA00010581"/>
    </source>
</evidence>
<dbReference type="Gene3D" id="1.20.120.80">
    <property type="entry name" value="Cytochrome c oxidase, subunit III, four-helix bundle"/>
    <property type="match status" value="1"/>
</dbReference>
<dbReference type="PANTHER" id="PTHR11403">
    <property type="entry name" value="CYTOCHROME C OXIDASE SUBUNIT III"/>
    <property type="match status" value="1"/>
</dbReference>
<keyword evidence="3 6" id="KW-0812">Transmembrane</keyword>
<feature type="transmembrane region" description="Helical" evidence="7">
    <location>
        <begin position="174"/>
        <end position="193"/>
    </location>
</feature>
<dbReference type="RefSeq" id="WP_158188653.1">
    <property type="nucleotide sequence ID" value="NZ_CP046902.1"/>
</dbReference>
<dbReference type="Proteomes" id="UP000438983">
    <property type="component" value="Chromosome"/>
</dbReference>